<proteinExistence type="predicted"/>
<sequence>MRGCLFTNSPGLCNSAASCHRLLLTVLDLVAIALGLNPGGSKGAGHSEVWTRLGSIPWQPLFLLHLPSIVTVVNLASSSFYHNSVP</sequence>
<dbReference type="PROSITE" id="PS51257">
    <property type="entry name" value="PROKAR_LIPOPROTEIN"/>
    <property type="match status" value="1"/>
</dbReference>
<organism evidence="2 3">
    <name type="scientific">Apolygus lucorum</name>
    <name type="common">Small green plant bug</name>
    <name type="synonym">Lygocoris lucorum</name>
    <dbReference type="NCBI Taxonomy" id="248454"/>
    <lineage>
        <taxon>Eukaryota</taxon>
        <taxon>Metazoa</taxon>
        <taxon>Ecdysozoa</taxon>
        <taxon>Arthropoda</taxon>
        <taxon>Hexapoda</taxon>
        <taxon>Insecta</taxon>
        <taxon>Pterygota</taxon>
        <taxon>Neoptera</taxon>
        <taxon>Paraneoptera</taxon>
        <taxon>Hemiptera</taxon>
        <taxon>Heteroptera</taxon>
        <taxon>Panheteroptera</taxon>
        <taxon>Cimicomorpha</taxon>
        <taxon>Miridae</taxon>
        <taxon>Mirini</taxon>
        <taxon>Apolygus</taxon>
    </lineage>
</organism>
<keyword evidence="1" id="KW-0732">Signal</keyword>
<evidence type="ECO:0000313" key="2">
    <source>
        <dbReference type="EMBL" id="KAF6199569.1"/>
    </source>
</evidence>
<feature type="signal peptide" evidence="1">
    <location>
        <begin position="1"/>
        <end position="35"/>
    </location>
</feature>
<dbReference type="EMBL" id="WIXP02000015">
    <property type="protein sequence ID" value="KAF6199569.1"/>
    <property type="molecule type" value="Genomic_DNA"/>
</dbReference>
<evidence type="ECO:0008006" key="4">
    <source>
        <dbReference type="Google" id="ProtNLM"/>
    </source>
</evidence>
<reference evidence="2" key="1">
    <citation type="journal article" date="2021" name="Mol. Ecol. Resour.">
        <title>Apolygus lucorum genome provides insights into omnivorousness and mesophyll feeding.</title>
        <authorList>
            <person name="Liu Y."/>
            <person name="Liu H."/>
            <person name="Wang H."/>
            <person name="Huang T."/>
            <person name="Liu B."/>
            <person name="Yang B."/>
            <person name="Yin L."/>
            <person name="Li B."/>
            <person name="Zhang Y."/>
            <person name="Zhang S."/>
            <person name="Jiang F."/>
            <person name="Zhang X."/>
            <person name="Ren Y."/>
            <person name="Wang B."/>
            <person name="Wang S."/>
            <person name="Lu Y."/>
            <person name="Wu K."/>
            <person name="Fan W."/>
            <person name="Wang G."/>
        </authorList>
    </citation>
    <scope>NUCLEOTIDE SEQUENCE</scope>
    <source>
        <strain evidence="2">12Hb</strain>
    </source>
</reference>
<comment type="caution">
    <text evidence="2">The sequence shown here is derived from an EMBL/GenBank/DDBJ whole genome shotgun (WGS) entry which is preliminary data.</text>
</comment>
<evidence type="ECO:0000256" key="1">
    <source>
        <dbReference type="SAM" id="SignalP"/>
    </source>
</evidence>
<name>A0A8S9WTQ2_APOLU</name>
<protein>
    <recommendedName>
        <fullName evidence="4">Secreted protein</fullName>
    </recommendedName>
</protein>
<dbReference type="Proteomes" id="UP000466442">
    <property type="component" value="Unassembled WGS sequence"/>
</dbReference>
<evidence type="ECO:0000313" key="3">
    <source>
        <dbReference type="Proteomes" id="UP000466442"/>
    </source>
</evidence>
<keyword evidence="3" id="KW-1185">Reference proteome</keyword>
<gene>
    <name evidence="2" type="ORF">GE061_007595</name>
</gene>
<accession>A0A8S9WTQ2</accession>
<dbReference type="AlphaFoldDB" id="A0A8S9WTQ2"/>
<feature type="chain" id="PRO_5035936639" description="Secreted protein" evidence="1">
    <location>
        <begin position="36"/>
        <end position="86"/>
    </location>
</feature>